<dbReference type="EMBL" id="JAWPFH010000004">
    <property type="protein sequence ID" value="MDW2906244.1"/>
    <property type="molecule type" value="Genomic_DNA"/>
</dbReference>
<organism evidence="2 3">
    <name type="scientific">Mesomycoplasma ovipneumoniae</name>
    <dbReference type="NCBI Taxonomy" id="29562"/>
    <lineage>
        <taxon>Bacteria</taxon>
        <taxon>Bacillati</taxon>
        <taxon>Mycoplasmatota</taxon>
        <taxon>Mycoplasmoidales</taxon>
        <taxon>Metamycoplasmataceae</taxon>
        <taxon>Mesomycoplasma</taxon>
    </lineage>
</organism>
<protein>
    <submittedName>
        <fullName evidence="2">Uncharacterized protein</fullName>
    </submittedName>
</protein>
<name>A0AAJ2UBW3_9BACT</name>
<proteinExistence type="predicted"/>
<dbReference type="RefSeq" id="WP_318044944.1">
    <property type="nucleotide sequence ID" value="NZ_JAWPFG010000002.1"/>
</dbReference>
<evidence type="ECO:0000256" key="1">
    <source>
        <dbReference type="SAM" id="Phobius"/>
    </source>
</evidence>
<sequence length="277" mass="32895">MSKNSKRNFWTFLSIGTWFWIQSSVLVAVGGYLIYIYDLRNQEQLSKISTYQFWNDKKNVLTFEGDYPRFFIDNINKLTDEEWKTKNEELKTKTGSKKSLSFNDFRDEYVFIYKDYVNKNQFLFKKKNQESENNKQLYNSYLVKNTQDLVDLIIPDKQKLFSTTNRPLMGYLDEKEIDELSETIDLSNKDAIILNNYVSKLSGSWGDRRAKGLNLVDFSFNENTKTLELKWKFQDYRKRSVIVPVVGAYDWFKSYVLLIDKNKIDSLDNIKFTSTFS</sequence>
<keyword evidence="1" id="KW-0472">Membrane</keyword>
<evidence type="ECO:0000313" key="2">
    <source>
        <dbReference type="EMBL" id="MDW2906244.1"/>
    </source>
</evidence>
<feature type="transmembrane region" description="Helical" evidence="1">
    <location>
        <begin position="12"/>
        <end position="37"/>
    </location>
</feature>
<gene>
    <name evidence="2" type="ORF">R7U65_01295</name>
</gene>
<dbReference type="AlphaFoldDB" id="A0AAJ2UBW3"/>
<accession>A0AAJ2UBW3</accession>
<dbReference type="Proteomes" id="UP001282363">
    <property type="component" value="Unassembled WGS sequence"/>
</dbReference>
<evidence type="ECO:0000313" key="3">
    <source>
        <dbReference type="Proteomes" id="UP001282363"/>
    </source>
</evidence>
<keyword evidence="1" id="KW-0812">Transmembrane</keyword>
<keyword evidence="1" id="KW-1133">Transmembrane helix</keyword>
<reference evidence="2" key="1">
    <citation type="submission" date="2023-10" db="EMBL/GenBank/DDBJ databases">
        <title>Genome sequences of Mycoplasma ovipneumoniae isolated from goats.</title>
        <authorList>
            <person name="Spergser J."/>
        </authorList>
    </citation>
    <scope>NUCLEOTIDE SEQUENCE</scope>
    <source>
        <strain evidence="2">GL19</strain>
    </source>
</reference>
<comment type="caution">
    <text evidence="2">The sequence shown here is derived from an EMBL/GenBank/DDBJ whole genome shotgun (WGS) entry which is preliminary data.</text>
</comment>